<dbReference type="Gene3D" id="1.10.10.10">
    <property type="entry name" value="Winged helix-like DNA-binding domain superfamily/Winged helix DNA-binding domain"/>
    <property type="match status" value="1"/>
</dbReference>
<dbReference type="EMBL" id="CP009526">
    <property type="protein sequence ID" value="AKB52083.1"/>
    <property type="molecule type" value="Genomic_DNA"/>
</dbReference>
<gene>
    <name evidence="2" type="ORF">MSBRW_2830</name>
</gene>
<dbReference type="CDD" id="cd00090">
    <property type="entry name" value="HTH_ARSR"/>
    <property type="match status" value="1"/>
</dbReference>
<proteinExistence type="predicted"/>
<dbReference type="InterPro" id="IPR036388">
    <property type="entry name" value="WH-like_DNA-bd_sf"/>
</dbReference>
<dbReference type="KEGG" id="mbw:MSBRW_2830"/>
<dbReference type="InterPro" id="IPR013561">
    <property type="entry name" value="FilR1_middle_dom"/>
</dbReference>
<dbReference type="SUPFAM" id="SSF46785">
    <property type="entry name" value="Winged helix' DNA-binding domain"/>
    <property type="match status" value="1"/>
</dbReference>
<dbReference type="GeneID" id="24824417"/>
<dbReference type="Proteomes" id="UP000033038">
    <property type="component" value="Chromosome"/>
</dbReference>
<sequence length="275" mass="31536">MNSFEIYYEMEDNLQAIYRSRLLTEILLSLNESSRKLSQLREITGSTSQAIIPKLRKLEEDHLIETKEREYCLTPVGKIVALGVADSFATVGTVSKFKYFWSTHYIEGIPTPLLKEIGCLYNSEVLYDKRTKILSVYSNQLKIIKNADHIYGISSVITEEYADSILEKVKEETSVELIVPLNVAEELKQSPYVEKLQVLKSYKNFQLKSKTEDLRIGLIVTDKCLVLSLYKKSGTEYDITTGLFSSDPKAIEWGERLFEYYKIHSDANLHGNYAL</sequence>
<dbReference type="InterPro" id="IPR036390">
    <property type="entry name" value="WH_DNA-bd_sf"/>
</dbReference>
<accession>A0A0E3QM14</accession>
<evidence type="ECO:0000259" key="1">
    <source>
        <dbReference type="Pfam" id="PF08350"/>
    </source>
</evidence>
<dbReference type="Pfam" id="PF08350">
    <property type="entry name" value="FilR1_middle"/>
    <property type="match status" value="1"/>
</dbReference>
<dbReference type="AlphaFoldDB" id="A0A0E3QM14"/>
<feature type="domain" description="Methanogenesis regulatory protein FilR1 middle" evidence="1">
    <location>
        <begin position="140"/>
        <end position="262"/>
    </location>
</feature>
<name>A0A0E3QM14_METBA</name>
<evidence type="ECO:0000313" key="2">
    <source>
        <dbReference type="EMBL" id="AKB52083.1"/>
    </source>
</evidence>
<evidence type="ECO:0000313" key="3">
    <source>
        <dbReference type="Proteomes" id="UP000033038"/>
    </source>
</evidence>
<reference evidence="2 3" key="1">
    <citation type="submission" date="2014-07" db="EMBL/GenBank/DDBJ databases">
        <title>Methanogenic archaea and the global carbon cycle.</title>
        <authorList>
            <person name="Henriksen J.R."/>
            <person name="Luke J."/>
            <person name="Reinhart S."/>
            <person name="Benedict M.N."/>
            <person name="Youngblut N.D."/>
            <person name="Metcalf M.E."/>
            <person name="Whitaker R.J."/>
            <person name="Metcalf W.W."/>
        </authorList>
    </citation>
    <scope>NUCLEOTIDE SEQUENCE [LARGE SCALE GENOMIC DNA]</scope>
    <source>
        <strain evidence="2 3">Wiesmoor</strain>
    </source>
</reference>
<dbReference type="PATRIC" id="fig|1434109.4.peg.3691"/>
<dbReference type="PIRSF" id="PIRSF006692">
    <property type="entry name" value="TF_HTH_AF0396_prd"/>
    <property type="match status" value="1"/>
</dbReference>
<protein>
    <submittedName>
        <fullName evidence="2">Transcriptional regulator, ArsR family</fullName>
    </submittedName>
</protein>
<dbReference type="HOGENOM" id="CLU_062767_2_0_2"/>
<dbReference type="InterPro" id="IPR016490">
    <property type="entry name" value="Tscrpt_reg_HTH_AF0396-typ3"/>
</dbReference>
<organism evidence="2 3">
    <name type="scientific">Methanosarcina barkeri str. Wiesmoor</name>
    <dbReference type="NCBI Taxonomy" id="1434109"/>
    <lineage>
        <taxon>Archaea</taxon>
        <taxon>Methanobacteriati</taxon>
        <taxon>Methanobacteriota</taxon>
        <taxon>Stenosarchaea group</taxon>
        <taxon>Methanomicrobia</taxon>
        <taxon>Methanosarcinales</taxon>
        <taxon>Methanosarcinaceae</taxon>
        <taxon>Methanosarcina</taxon>
    </lineage>
</organism>
<dbReference type="RefSeq" id="WP_011306892.1">
    <property type="nucleotide sequence ID" value="NZ_CP009526.1"/>
</dbReference>
<dbReference type="InterPro" id="IPR011991">
    <property type="entry name" value="ArsR-like_HTH"/>
</dbReference>